<protein>
    <recommendedName>
        <fullName evidence="4">Carboxypeptidase regulatory-like domain-containing protein</fullName>
    </recommendedName>
</protein>
<dbReference type="EMBL" id="FOZL01000001">
    <property type="protein sequence ID" value="SFS12052.1"/>
    <property type="molecule type" value="Genomic_DNA"/>
</dbReference>
<name>A0A1I6M932_9BACT</name>
<evidence type="ECO:0000313" key="3">
    <source>
        <dbReference type="Proteomes" id="UP000199024"/>
    </source>
</evidence>
<sequence length="190" mass="20488">MISSDSRRRAWMDVLAFLGTLWFSFPAALPAGAQAPPAPPSGPPPPFKPVVSVRFGGAYDGPRFTPHRTILGWVKDEEGQVVATAMVYIKDIQGKSTLVATVDANGAFHFGSLTLTHDYEIWAEAGELKSPIRSVTTFMTQNEVSMPLLMRAERNRGTPELKRRPAATGNATAVQGPDGQEPKSSGPVQQ</sequence>
<dbReference type="AlphaFoldDB" id="A0A1I6M932"/>
<evidence type="ECO:0008006" key="4">
    <source>
        <dbReference type="Google" id="ProtNLM"/>
    </source>
</evidence>
<organism evidence="2 3">
    <name type="scientific">Granulicella pectinivorans</name>
    <dbReference type="NCBI Taxonomy" id="474950"/>
    <lineage>
        <taxon>Bacteria</taxon>
        <taxon>Pseudomonadati</taxon>
        <taxon>Acidobacteriota</taxon>
        <taxon>Terriglobia</taxon>
        <taxon>Terriglobales</taxon>
        <taxon>Acidobacteriaceae</taxon>
        <taxon>Granulicella</taxon>
    </lineage>
</organism>
<feature type="region of interest" description="Disordered" evidence="1">
    <location>
        <begin position="155"/>
        <end position="190"/>
    </location>
</feature>
<reference evidence="2 3" key="1">
    <citation type="submission" date="2016-10" db="EMBL/GenBank/DDBJ databases">
        <authorList>
            <person name="de Groot N.N."/>
        </authorList>
    </citation>
    <scope>NUCLEOTIDE SEQUENCE [LARGE SCALE GENOMIC DNA]</scope>
    <source>
        <strain evidence="2 3">DSM 21001</strain>
    </source>
</reference>
<dbReference type="InterPro" id="IPR008969">
    <property type="entry name" value="CarboxyPept-like_regulatory"/>
</dbReference>
<dbReference type="SUPFAM" id="SSF49464">
    <property type="entry name" value="Carboxypeptidase regulatory domain-like"/>
    <property type="match status" value="1"/>
</dbReference>
<evidence type="ECO:0000256" key="1">
    <source>
        <dbReference type="SAM" id="MobiDB-lite"/>
    </source>
</evidence>
<proteinExistence type="predicted"/>
<keyword evidence="3" id="KW-1185">Reference proteome</keyword>
<evidence type="ECO:0000313" key="2">
    <source>
        <dbReference type="EMBL" id="SFS12052.1"/>
    </source>
</evidence>
<accession>A0A1I6M932</accession>
<dbReference type="Proteomes" id="UP000199024">
    <property type="component" value="Unassembled WGS sequence"/>
</dbReference>
<dbReference type="Gene3D" id="2.60.40.1120">
    <property type="entry name" value="Carboxypeptidase-like, regulatory domain"/>
    <property type="match status" value="1"/>
</dbReference>
<gene>
    <name evidence="2" type="ORF">SAMN05421771_2056</name>
</gene>